<dbReference type="AlphaFoldDB" id="A0A1T1AXB6"/>
<name>A0A1T1AXB6_RHOFE</name>
<gene>
    <name evidence="2" type="ORF">RF819_19605</name>
</gene>
<sequence>MSFGPEYFKAQALKSSENHLKRAATFVALNIKNPLFQRRMGKGSASVFVRLEWPGVLSVVDPDTGELLAQSAPGRPDVLRPGFMPPVPALGAAGGHSQGGHDGQPAL</sequence>
<evidence type="ECO:0000313" key="2">
    <source>
        <dbReference type="EMBL" id="OOV08608.1"/>
    </source>
</evidence>
<feature type="region of interest" description="Disordered" evidence="1">
    <location>
        <begin position="72"/>
        <end position="107"/>
    </location>
</feature>
<dbReference type="RefSeq" id="WP_078366494.1">
    <property type="nucleotide sequence ID" value="NZ_NRRK01000036.1"/>
</dbReference>
<keyword evidence="3" id="KW-1185">Reference proteome</keyword>
<comment type="caution">
    <text evidence="2">The sequence shown here is derived from an EMBL/GenBank/DDBJ whole genome shotgun (WGS) entry which is preliminary data.</text>
</comment>
<proteinExistence type="predicted"/>
<dbReference type="EMBL" id="MTJN01000002">
    <property type="protein sequence ID" value="OOV08608.1"/>
    <property type="molecule type" value="Genomic_DNA"/>
</dbReference>
<dbReference type="STRING" id="28066.RF819_19605"/>
<organism evidence="2 3">
    <name type="scientific">Rhodoferax fermentans</name>
    <dbReference type="NCBI Taxonomy" id="28066"/>
    <lineage>
        <taxon>Bacteria</taxon>
        <taxon>Pseudomonadati</taxon>
        <taxon>Pseudomonadota</taxon>
        <taxon>Betaproteobacteria</taxon>
        <taxon>Burkholderiales</taxon>
        <taxon>Comamonadaceae</taxon>
        <taxon>Rhodoferax</taxon>
    </lineage>
</organism>
<dbReference type="OrthoDB" id="8821323at2"/>
<feature type="compositionally biased region" description="Gly residues" evidence="1">
    <location>
        <begin position="92"/>
        <end position="107"/>
    </location>
</feature>
<dbReference type="Proteomes" id="UP000190750">
    <property type="component" value="Unassembled WGS sequence"/>
</dbReference>
<evidence type="ECO:0000256" key="1">
    <source>
        <dbReference type="SAM" id="MobiDB-lite"/>
    </source>
</evidence>
<evidence type="ECO:0000313" key="3">
    <source>
        <dbReference type="Proteomes" id="UP000190750"/>
    </source>
</evidence>
<reference evidence="2 3" key="1">
    <citation type="submission" date="2017-01" db="EMBL/GenBank/DDBJ databases">
        <title>Genome sequencing of Rhodoferax fermentans JCM 7819.</title>
        <authorList>
            <person name="Kim Y.J."/>
            <person name="Farh M.E.-A."/>
            <person name="Yang D.-C."/>
        </authorList>
    </citation>
    <scope>NUCLEOTIDE SEQUENCE [LARGE SCALE GENOMIC DNA]</scope>
    <source>
        <strain evidence="2 3">JCM 7819</strain>
    </source>
</reference>
<protein>
    <submittedName>
        <fullName evidence="2">Uncharacterized protein</fullName>
    </submittedName>
</protein>
<accession>A0A1T1AXB6</accession>